<dbReference type="SMART" id="SM00934">
    <property type="entry name" value="OMPdecase"/>
    <property type="match status" value="1"/>
</dbReference>
<evidence type="ECO:0000256" key="7">
    <source>
        <dbReference type="ARBA" id="ARBA00023277"/>
    </source>
</evidence>
<dbReference type="RefSeq" id="WP_311823246.1">
    <property type="nucleotide sequence ID" value="NZ_JARPYF010000010.1"/>
</dbReference>
<feature type="domain" description="Orotidine 5'-phosphate decarboxylase" evidence="8">
    <location>
        <begin position="2"/>
        <end position="203"/>
    </location>
</feature>
<name>A0ABU3F331_9ENTE</name>
<sequence>MKLQLAFDDLSLCDALKLAEETKDFVDIFEIGTPFLLKEGIKAVREFKKYFPEKEILADTKIVDAGDFEAEMAFEAGADYCTVISVTDNLTINGCLKTCEKYEKKVFVDTINSPNLIERIASLEKMGVTNISVHVGVDEQAVGKTPLEELKLVKKIAKNSIISVAGGINEHTIAEYVAEKPDIIIVGSGIINSNSPLESAKTMFNKIHYVK</sequence>
<dbReference type="EMBL" id="JARPYI010000011">
    <property type="protein sequence ID" value="MDT2601528.1"/>
    <property type="molecule type" value="Genomic_DNA"/>
</dbReference>
<dbReference type="InterPro" id="IPR011060">
    <property type="entry name" value="RibuloseP-bd_barrel"/>
</dbReference>
<comment type="caution">
    <text evidence="9">The sequence shown here is derived from an EMBL/GenBank/DDBJ whole genome shotgun (WGS) entry which is preliminary data.</text>
</comment>
<evidence type="ECO:0000256" key="6">
    <source>
        <dbReference type="ARBA" id="ARBA00023239"/>
    </source>
</evidence>
<comment type="pathway">
    <text evidence="2">One-carbon metabolism; formaldehyde assimilation via RuMP pathway; D-fructose 6-phosphate from D-ribulose 5-phosphate and formaldehyde: step 1/2.</text>
</comment>
<dbReference type="CDD" id="cd04726">
    <property type="entry name" value="KGPDC_HPS"/>
    <property type="match status" value="1"/>
</dbReference>
<protein>
    <recommendedName>
        <fullName evidence="4">3-hexulose-6-phosphate synthase</fullName>
        <ecNumber evidence="4">4.1.2.43</ecNumber>
    </recommendedName>
</protein>
<keyword evidence="7" id="KW-0119">Carbohydrate metabolism</keyword>
<gene>
    <name evidence="9" type="primary">hxlA</name>
    <name evidence="9" type="ORF">P7D85_17210</name>
</gene>
<dbReference type="SUPFAM" id="SSF51366">
    <property type="entry name" value="Ribulose-phoshate binding barrel"/>
    <property type="match status" value="1"/>
</dbReference>
<proteinExistence type="inferred from homology"/>
<dbReference type="EC" id="4.1.2.43" evidence="4"/>
<evidence type="ECO:0000256" key="5">
    <source>
        <dbReference type="ARBA" id="ARBA00022563"/>
    </source>
</evidence>
<evidence type="ECO:0000256" key="2">
    <source>
        <dbReference type="ARBA" id="ARBA00005014"/>
    </source>
</evidence>
<comment type="similarity">
    <text evidence="3">Belongs to the HPS/KGPDC family. HPS subfamily.</text>
</comment>
<evidence type="ECO:0000259" key="8">
    <source>
        <dbReference type="SMART" id="SM00934"/>
    </source>
</evidence>
<dbReference type="Proteomes" id="UP001252875">
    <property type="component" value="Unassembled WGS sequence"/>
</dbReference>
<keyword evidence="6 9" id="KW-0456">Lyase</keyword>
<evidence type="ECO:0000256" key="3">
    <source>
        <dbReference type="ARBA" id="ARBA00006350"/>
    </source>
</evidence>
<keyword evidence="10" id="KW-1185">Reference proteome</keyword>
<dbReference type="PANTHER" id="PTHR35039:SF3">
    <property type="entry name" value="3-KETO-L-GULONATE-6-PHOSPHATE DECARBOXYLASE SGBH-RELATED"/>
    <property type="match status" value="1"/>
</dbReference>
<dbReference type="PANTHER" id="PTHR35039">
    <property type="entry name" value="3-KETO-L-GULONATE-6-PHOSPHATE DECARBOXYLASE SGBH-RELATED"/>
    <property type="match status" value="1"/>
</dbReference>
<dbReference type="NCBIfam" id="TIGR03128">
    <property type="entry name" value="RuMP_HxlA"/>
    <property type="match status" value="1"/>
</dbReference>
<dbReference type="Pfam" id="PF00215">
    <property type="entry name" value="OMPdecase"/>
    <property type="match status" value="1"/>
</dbReference>
<evidence type="ECO:0000313" key="9">
    <source>
        <dbReference type="EMBL" id="MDT2601528.1"/>
    </source>
</evidence>
<dbReference type="InterPro" id="IPR041710">
    <property type="entry name" value="HPS/KGPDC"/>
</dbReference>
<evidence type="ECO:0000256" key="1">
    <source>
        <dbReference type="ARBA" id="ARBA00000718"/>
    </source>
</evidence>
<reference evidence="9 10" key="1">
    <citation type="submission" date="2023-03" db="EMBL/GenBank/DDBJ databases">
        <authorList>
            <person name="Shen W."/>
            <person name="Cai J."/>
        </authorList>
    </citation>
    <scope>NUCLEOTIDE SEQUENCE [LARGE SCALE GENOMIC DNA]</scope>
    <source>
        <strain evidence="9 10">D6-4</strain>
    </source>
</reference>
<comment type="catalytic activity">
    <reaction evidence="1">
        <text>D-ribulose 5-phosphate + formaldehyde = D-arabino-hex-3-ulose 6-phosphate</text>
        <dbReference type="Rhea" id="RHEA:25201"/>
        <dbReference type="ChEBI" id="CHEBI:16842"/>
        <dbReference type="ChEBI" id="CHEBI:58121"/>
        <dbReference type="ChEBI" id="CHEBI:58542"/>
        <dbReference type="EC" id="4.1.2.43"/>
    </reaction>
</comment>
<dbReference type="GO" id="GO:0043801">
    <property type="term" value="F:hexulose-6-phosphate synthase activity"/>
    <property type="evidence" value="ECO:0007669"/>
    <property type="project" value="UniProtKB-EC"/>
</dbReference>
<dbReference type="InterPro" id="IPR013785">
    <property type="entry name" value="Aldolase_TIM"/>
</dbReference>
<dbReference type="Gene3D" id="3.20.20.70">
    <property type="entry name" value="Aldolase class I"/>
    <property type="match status" value="1"/>
</dbReference>
<evidence type="ECO:0000313" key="10">
    <source>
        <dbReference type="Proteomes" id="UP001252875"/>
    </source>
</evidence>
<dbReference type="InterPro" id="IPR017553">
    <property type="entry name" value="3-hexulose-6-phosphate_synth"/>
</dbReference>
<organism evidence="9 10">
    <name type="scientific">Enterococcus hulanensis</name>
    <dbReference type="NCBI Taxonomy" id="2559929"/>
    <lineage>
        <taxon>Bacteria</taxon>
        <taxon>Bacillati</taxon>
        <taxon>Bacillota</taxon>
        <taxon>Bacilli</taxon>
        <taxon>Lactobacillales</taxon>
        <taxon>Enterococcaceae</taxon>
        <taxon>Enterococcus</taxon>
    </lineage>
</organism>
<evidence type="ECO:0000256" key="4">
    <source>
        <dbReference type="ARBA" id="ARBA00012890"/>
    </source>
</evidence>
<keyword evidence="5" id="KW-0554">One-carbon metabolism</keyword>
<dbReference type="InterPro" id="IPR001754">
    <property type="entry name" value="OMPdeCOase_dom"/>
</dbReference>
<accession>A0ABU3F331</accession>